<keyword evidence="4" id="KW-1185">Reference proteome</keyword>
<dbReference type="SUPFAM" id="SSF82185">
    <property type="entry name" value="Histone H3 K4-specific methyltransferase SET7/9 N-terminal domain"/>
    <property type="match status" value="3"/>
</dbReference>
<feature type="domain" description="Caspase family p20" evidence="2">
    <location>
        <begin position="388"/>
        <end position="459"/>
    </location>
</feature>
<dbReference type="Gene3D" id="2.20.110.10">
    <property type="entry name" value="Histone H3 K4-specific methyltransferase SET7/9 N-terminal domain"/>
    <property type="match status" value="3"/>
</dbReference>
<dbReference type="EMBL" id="CAJFCI010000031">
    <property type="protein sequence ID" value="CAD5107278.1"/>
    <property type="molecule type" value="Genomic_DNA"/>
</dbReference>
<accession>A0A7U7EMB4</accession>
<dbReference type="AlphaFoldDB" id="A0A7U7EMB4"/>
<dbReference type="SUPFAM" id="SSF52129">
    <property type="entry name" value="Caspase-like"/>
    <property type="match status" value="1"/>
</dbReference>
<name>A0A7U7EMB4_9GAMM</name>
<dbReference type="SMART" id="SM00698">
    <property type="entry name" value="MORN"/>
    <property type="match status" value="10"/>
</dbReference>
<dbReference type="Pfam" id="PF02493">
    <property type="entry name" value="MORN"/>
    <property type="match status" value="11"/>
</dbReference>
<keyword evidence="1" id="KW-0677">Repeat</keyword>
<dbReference type="PROSITE" id="PS51257">
    <property type="entry name" value="PROKAR_LIPOPROTEIN"/>
    <property type="match status" value="1"/>
</dbReference>
<sequence>MHRLIAPLGLVLLLAACGEGEPLTPPDALLPDGGRYRGQIVDGLLQGPGRLDYANGSWFEGQFKDGLLDGPGEWHGPNGERYVGDFRRGLFDGNGTLSYSNGTTYQGAFRNGQMHGQGSLRQDGVRYQGEFQHDQFNGLGKLERNDGSSFQGQFVGGQPNGAGVRIDSDGGQFSGTFSNGLLNGQGSYQSRDGDHYSGAFLNDQFSGKGRYQSAEGDVWSGEFENGMLNGMGELLGADGSHYQGGFRNWRFHGEGRLRLADGSVYQGHFADDQYSGKGTLTRTDGSVRSGTWLDGQRIRNERGQLLPDPLELGLLRQGELLDQAIAALPASTPALELYSLSLAGDGKQSVFLREADYVSDLLQQRFGAFGQISLVNHRDHLADRPLATRENLSRALQALAERSGPEDLIFIYLTSHGSQNHELLLDQPRLALASLPAAELASLLQPLKDRDKVVVISACFSGGFLPELKNERTLVITAARADRVSFGCSEDNDFTYFGKALFAEALNETDDLERAFERAKELVADREKTDGFEPSEPQIWAPQGVLKHWQRLRESQARKAMSALESQ</sequence>
<evidence type="ECO:0000313" key="3">
    <source>
        <dbReference type="EMBL" id="CAD5107278.1"/>
    </source>
</evidence>
<dbReference type="PANTHER" id="PTHR23084">
    <property type="entry name" value="PHOSPHATIDYLINOSITOL-4-PHOSPHATE 5-KINASE RELATED"/>
    <property type="match status" value="1"/>
</dbReference>
<dbReference type="InterPro" id="IPR029030">
    <property type="entry name" value="Caspase-like_dom_sf"/>
</dbReference>
<protein>
    <recommendedName>
        <fullName evidence="2">Caspase family p20 domain-containing protein</fullName>
    </recommendedName>
</protein>
<dbReference type="InterPro" id="IPR001309">
    <property type="entry name" value="Pept_C14_p20"/>
</dbReference>
<dbReference type="RefSeq" id="WP_187670621.1">
    <property type="nucleotide sequence ID" value="NZ_CAJFCI010000031.1"/>
</dbReference>
<dbReference type="GO" id="GO:0004197">
    <property type="term" value="F:cysteine-type endopeptidase activity"/>
    <property type="evidence" value="ECO:0007669"/>
    <property type="project" value="InterPro"/>
</dbReference>
<evidence type="ECO:0000313" key="4">
    <source>
        <dbReference type="Proteomes" id="UP000583387"/>
    </source>
</evidence>
<dbReference type="Pfam" id="PF01650">
    <property type="entry name" value="Peptidase_C13"/>
    <property type="match status" value="1"/>
</dbReference>
<evidence type="ECO:0000259" key="2">
    <source>
        <dbReference type="PROSITE" id="PS50208"/>
    </source>
</evidence>
<organism evidence="3 4">
    <name type="scientific">Zestomonas carbonaria</name>
    <dbReference type="NCBI Taxonomy" id="2762745"/>
    <lineage>
        <taxon>Bacteria</taxon>
        <taxon>Pseudomonadati</taxon>
        <taxon>Pseudomonadota</taxon>
        <taxon>Gammaproteobacteria</taxon>
        <taxon>Pseudomonadales</taxon>
        <taxon>Pseudomonadaceae</taxon>
        <taxon>Zestomonas</taxon>
    </lineage>
</organism>
<proteinExistence type="predicted"/>
<dbReference type="Gene3D" id="3.40.50.1460">
    <property type="match status" value="1"/>
</dbReference>
<reference evidence="3 4" key="1">
    <citation type="submission" date="2020-08" db="EMBL/GenBank/DDBJ databases">
        <authorList>
            <person name="Criscuolo A."/>
        </authorList>
    </citation>
    <scope>NUCLEOTIDE SEQUENCE [LARGE SCALE GENOMIC DNA]</scope>
    <source>
        <strain evidence="3">CIP111764</strain>
    </source>
</reference>
<dbReference type="PANTHER" id="PTHR23084:SF263">
    <property type="entry name" value="MORN REPEAT-CONTAINING PROTEIN 1"/>
    <property type="match status" value="1"/>
</dbReference>
<dbReference type="InterPro" id="IPR001096">
    <property type="entry name" value="Peptidase_C13"/>
</dbReference>
<gene>
    <name evidence="3" type="ORF">PSEWESI4_01549</name>
</gene>
<comment type="caution">
    <text evidence="3">The sequence shown here is derived from an EMBL/GenBank/DDBJ whole genome shotgun (WGS) entry which is preliminary data.</text>
</comment>
<dbReference type="PROSITE" id="PS50208">
    <property type="entry name" value="CASPASE_P20"/>
    <property type="match status" value="1"/>
</dbReference>
<dbReference type="InterPro" id="IPR003409">
    <property type="entry name" value="MORN"/>
</dbReference>
<dbReference type="Proteomes" id="UP000583387">
    <property type="component" value="Unassembled WGS sequence"/>
</dbReference>
<dbReference type="GO" id="GO:0006508">
    <property type="term" value="P:proteolysis"/>
    <property type="evidence" value="ECO:0007669"/>
    <property type="project" value="InterPro"/>
</dbReference>
<evidence type="ECO:0000256" key="1">
    <source>
        <dbReference type="ARBA" id="ARBA00022737"/>
    </source>
</evidence>